<dbReference type="GO" id="GO:0004499">
    <property type="term" value="F:N,N-dimethylaniline monooxygenase activity"/>
    <property type="evidence" value="ECO:0007669"/>
    <property type="project" value="InterPro"/>
</dbReference>
<dbReference type="InterPro" id="IPR020946">
    <property type="entry name" value="Flavin_mOase-like"/>
</dbReference>
<dbReference type="EC" id="1.-.-.-" evidence="10"/>
<keyword evidence="10" id="KW-0503">Monooxygenase</keyword>
<dbReference type="Pfam" id="PF00743">
    <property type="entry name" value="FMO-like"/>
    <property type="match status" value="1"/>
</dbReference>
<evidence type="ECO:0000256" key="6">
    <source>
        <dbReference type="ARBA" id="ARBA00022857"/>
    </source>
</evidence>
<dbReference type="GO" id="GO:0050661">
    <property type="term" value="F:NADP binding"/>
    <property type="evidence" value="ECO:0007669"/>
    <property type="project" value="InterPro"/>
</dbReference>
<comment type="similarity">
    <text evidence="3 10">Belongs to the FMO family.</text>
</comment>
<dbReference type="GO" id="GO:0009851">
    <property type="term" value="P:auxin biosynthetic process"/>
    <property type="evidence" value="ECO:0007669"/>
    <property type="project" value="UniProtKB-KW"/>
</dbReference>
<dbReference type="AlphaFoldDB" id="A0AAP0S8E3"/>
<comment type="caution">
    <text evidence="11">The sequence shown here is derived from an EMBL/GenBank/DDBJ whole genome shotgun (WGS) entry which is preliminary data.</text>
</comment>
<keyword evidence="5 10" id="KW-0274">FAD</keyword>
<dbReference type="PIRSF" id="PIRSF000332">
    <property type="entry name" value="FMO"/>
    <property type="match status" value="1"/>
</dbReference>
<keyword evidence="12" id="KW-1185">Reference proteome</keyword>
<sequence length="384" mass="42684">MEEVVVIVGAGPSGIAIAACLTDLSIPYLILEREDCSASLWKKRTYNRLKLHLAKEFCSLPFVPHPPTSPTFLPKDAFIQYLNDYVSHFNIHPHYCRSVISASYDEVKKKWWIEATNTISSATEVYVAEFLVVASGENNEGFIPELPGLDSFGGEIIHSSEYKLGLRYQGKEVLVVGCANSGMEIAYDLSNFGAYASIVVRNPLHVLSKEMLHIGMQLLKFLPICIVDSFITFLAKFEFGNFSKFGIQRPTNGPFYLKATTGRSPVIDVGTIKKIRAGEIKVFPAISSLRGNNVIFENGGEKEFDAIIFATGYRSSANSWLKDYKYVLNGNGMPKNSFPNHWKGQNGLYCVGLSRMGLLGISRDAQATANDIKMVLSKRKEKLH</sequence>
<gene>
    <name evidence="11" type="ORF">L1049_019607</name>
</gene>
<evidence type="ECO:0000256" key="1">
    <source>
        <dbReference type="ARBA" id="ARBA00001974"/>
    </source>
</evidence>
<evidence type="ECO:0000256" key="4">
    <source>
        <dbReference type="ARBA" id="ARBA00022630"/>
    </source>
</evidence>
<dbReference type="EMBL" id="JBBPBK010000001">
    <property type="protein sequence ID" value="KAK9291658.1"/>
    <property type="molecule type" value="Genomic_DNA"/>
</dbReference>
<evidence type="ECO:0000256" key="10">
    <source>
        <dbReference type="RuleBase" id="RU361177"/>
    </source>
</evidence>
<comment type="pathway">
    <text evidence="2">Plant hormone metabolism; auxin biosynthesis.</text>
</comment>
<dbReference type="GO" id="GO:0050660">
    <property type="term" value="F:flavin adenine dinucleotide binding"/>
    <property type="evidence" value="ECO:0007669"/>
    <property type="project" value="InterPro"/>
</dbReference>
<proteinExistence type="inferred from homology"/>
<dbReference type="InterPro" id="IPR036188">
    <property type="entry name" value="FAD/NAD-bd_sf"/>
</dbReference>
<dbReference type="Proteomes" id="UP001415857">
    <property type="component" value="Unassembled WGS sequence"/>
</dbReference>
<dbReference type="SUPFAM" id="SSF51905">
    <property type="entry name" value="FAD/NAD(P)-binding domain"/>
    <property type="match status" value="2"/>
</dbReference>
<evidence type="ECO:0000256" key="8">
    <source>
        <dbReference type="ARBA" id="ARBA00023070"/>
    </source>
</evidence>
<dbReference type="PRINTS" id="PR00368">
    <property type="entry name" value="FADPNR"/>
</dbReference>
<evidence type="ECO:0000256" key="7">
    <source>
        <dbReference type="ARBA" id="ARBA00023002"/>
    </source>
</evidence>
<dbReference type="PANTHER" id="PTHR43539:SF77">
    <property type="entry name" value="DISULFIDE OXIDOREDUCTASE_MONOOXYGENASE_OXIDOREDUCTASE"/>
    <property type="match status" value="1"/>
</dbReference>
<reference evidence="11 12" key="1">
    <citation type="journal article" date="2024" name="Plant J.">
        <title>Genome sequences and population genomics reveal climatic adaptation and genomic divergence between two closely related sweetgum species.</title>
        <authorList>
            <person name="Xu W.Q."/>
            <person name="Ren C.Q."/>
            <person name="Zhang X.Y."/>
            <person name="Comes H.P."/>
            <person name="Liu X.H."/>
            <person name="Li Y.G."/>
            <person name="Kettle C.J."/>
            <person name="Jalonen R."/>
            <person name="Gaisberger H."/>
            <person name="Ma Y.Z."/>
            <person name="Qiu Y.X."/>
        </authorList>
    </citation>
    <scope>NUCLEOTIDE SEQUENCE [LARGE SCALE GENOMIC DNA]</scope>
    <source>
        <strain evidence="11">Hangzhou</strain>
    </source>
</reference>
<organism evidence="11 12">
    <name type="scientific">Liquidambar formosana</name>
    <name type="common">Formosan gum</name>
    <dbReference type="NCBI Taxonomy" id="63359"/>
    <lineage>
        <taxon>Eukaryota</taxon>
        <taxon>Viridiplantae</taxon>
        <taxon>Streptophyta</taxon>
        <taxon>Embryophyta</taxon>
        <taxon>Tracheophyta</taxon>
        <taxon>Spermatophyta</taxon>
        <taxon>Magnoliopsida</taxon>
        <taxon>eudicotyledons</taxon>
        <taxon>Gunneridae</taxon>
        <taxon>Pentapetalae</taxon>
        <taxon>Saxifragales</taxon>
        <taxon>Altingiaceae</taxon>
        <taxon>Liquidambar</taxon>
    </lineage>
</organism>
<evidence type="ECO:0000256" key="3">
    <source>
        <dbReference type="ARBA" id="ARBA00009183"/>
    </source>
</evidence>
<evidence type="ECO:0000256" key="2">
    <source>
        <dbReference type="ARBA" id="ARBA00004814"/>
    </source>
</evidence>
<dbReference type="PRINTS" id="PR00469">
    <property type="entry name" value="PNDRDTASEII"/>
</dbReference>
<name>A0AAP0S8E3_LIQFO</name>
<evidence type="ECO:0000313" key="11">
    <source>
        <dbReference type="EMBL" id="KAK9291658.1"/>
    </source>
</evidence>
<dbReference type="InterPro" id="IPR000960">
    <property type="entry name" value="Flavin_mOase"/>
</dbReference>
<keyword evidence="7 10" id="KW-0560">Oxidoreductase</keyword>
<dbReference type="PANTHER" id="PTHR43539">
    <property type="entry name" value="FLAVIN-BINDING MONOOXYGENASE-LIKE PROTEIN (AFU_ORTHOLOGUE AFUA_4G09220)"/>
    <property type="match status" value="1"/>
</dbReference>
<comment type="catalytic activity">
    <reaction evidence="9">
        <text>indole-3-pyruvate + NADPH + O2 + H(+) = (indol-3-yl)acetate + CO2 + NADP(+) + H2O</text>
        <dbReference type="Rhea" id="RHEA:34331"/>
        <dbReference type="ChEBI" id="CHEBI:15377"/>
        <dbReference type="ChEBI" id="CHEBI:15378"/>
        <dbReference type="ChEBI" id="CHEBI:15379"/>
        <dbReference type="ChEBI" id="CHEBI:16526"/>
        <dbReference type="ChEBI" id="CHEBI:17640"/>
        <dbReference type="ChEBI" id="CHEBI:30854"/>
        <dbReference type="ChEBI" id="CHEBI:57783"/>
        <dbReference type="ChEBI" id="CHEBI:58349"/>
        <dbReference type="EC" id="1.14.13.168"/>
    </reaction>
</comment>
<keyword evidence="8" id="KW-0073">Auxin biosynthesis</keyword>
<keyword evidence="4 10" id="KW-0285">Flavoprotein</keyword>
<evidence type="ECO:0000313" key="12">
    <source>
        <dbReference type="Proteomes" id="UP001415857"/>
    </source>
</evidence>
<dbReference type="GO" id="GO:0103075">
    <property type="term" value="F:indole-3-pyruvate monooxygenase activity"/>
    <property type="evidence" value="ECO:0007669"/>
    <property type="project" value="UniProtKB-EC"/>
</dbReference>
<keyword evidence="6" id="KW-0521">NADP</keyword>
<comment type="cofactor">
    <cofactor evidence="1 10">
        <name>FAD</name>
        <dbReference type="ChEBI" id="CHEBI:57692"/>
    </cofactor>
</comment>
<evidence type="ECO:0000256" key="5">
    <source>
        <dbReference type="ARBA" id="ARBA00022827"/>
    </source>
</evidence>
<accession>A0AAP0S8E3</accession>
<dbReference type="Gene3D" id="3.50.50.60">
    <property type="entry name" value="FAD/NAD(P)-binding domain"/>
    <property type="match status" value="1"/>
</dbReference>
<protein>
    <recommendedName>
        <fullName evidence="10">Flavin-containing monooxygenase</fullName>
        <ecNumber evidence="10">1.-.-.-</ecNumber>
    </recommendedName>
</protein>
<dbReference type="InterPro" id="IPR050982">
    <property type="entry name" value="Auxin_biosynth/cation_transpt"/>
</dbReference>
<evidence type="ECO:0000256" key="9">
    <source>
        <dbReference type="ARBA" id="ARBA00047707"/>
    </source>
</evidence>